<keyword evidence="3 6" id="KW-1133">Transmembrane helix</keyword>
<feature type="region of interest" description="Disordered" evidence="5">
    <location>
        <begin position="163"/>
        <end position="192"/>
    </location>
</feature>
<dbReference type="SUPFAM" id="SSF144083">
    <property type="entry name" value="Magnesium transport protein CorA, transmembrane region"/>
    <property type="match status" value="1"/>
</dbReference>
<dbReference type="InterPro" id="IPR045863">
    <property type="entry name" value="CorA_TM1_TM2"/>
</dbReference>
<name>A0AAN6QDH6_9PEZI</name>
<evidence type="ECO:0000256" key="5">
    <source>
        <dbReference type="SAM" id="MobiDB-lite"/>
    </source>
</evidence>
<sequence length="226" mass="25062">MPEYHDLHLLDSMLKRRQVLTEIGRTLSTLRDGILRSCGDEPTGLESVERFESRIKAWVADMDGMLSTMASHLALNDARRLQKLTVLAFVFVPASAIATIFGMNVDILSSEPSIAWFIATAVVTMAFTFAYATWFSQLNKLARQTVSVMLLFWPLTPTTPLNNAKRIQTGRDPVPEVRESSRSTSSPLMSGAGGMFVNNGALEMPVQTLLSENQPHQTVQDDGRLF</sequence>
<dbReference type="InterPro" id="IPR002523">
    <property type="entry name" value="MgTranspt_CorA/ZnTranspt_ZntB"/>
</dbReference>
<dbReference type="Pfam" id="PF01544">
    <property type="entry name" value="CorA"/>
    <property type="match status" value="1"/>
</dbReference>
<dbReference type="AlphaFoldDB" id="A0AAN6QDH6"/>
<comment type="subcellular location">
    <subcellularLocation>
        <location evidence="1">Membrane</location>
        <topology evidence="1">Multi-pass membrane protein</topology>
    </subcellularLocation>
</comment>
<reference evidence="7" key="2">
    <citation type="submission" date="2023-05" db="EMBL/GenBank/DDBJ databases">
        <authorList>
            <consortium name="Lawrence Berkeley National Laboratory"/>
            <person name="Steindorff A."/>
            <person name="Hensen N."/>
            <person name="Bonometti L."/>
            <person name="Westerberg I."/>
            <person name="Brannstrom I.O."/>
            <person name="Guillou S."/>
            <person name="Cros-Aarteil S."/>
            <person name="Calhoun S."/>
            <person name="Haridas S."/>
            <person name="Kuo A."/>
            <person name="Mondo S."/>
            <person name="Pangilinan J."/>
            <person name="Riley R."/>
            <person name="Labutti K."/>
            <person name="Andreopoulos B."/>
            <person name="Lipzen A."/>
            <person name="Chen C."/>
            <person name="Yanf M."/>
            <person name="Daum C."/>
            <person name="Ng V."/>
            <person name="Clum A."/>
            <person name="Ohm R."/>
            <person name="Martin F."/>
            <person name="Silar P."/>
            <person name="Natvig D."/>
            <person name="Lalanne C."/>
            <person name="Gautier V."/>
            <person name="Ament-Velasquez S.L."/>
            <person name="Kruys A."/>
            <person name="Hutchinson M.I."/>
            <person name="Powell A.J."/>
            <person name="Barry K."/>
            <person name="Miller A.N."/>
            <person name="Grigoriev I.V."/>
            <person name="Debuchy R."/>
            <person name="Gladieux P."/>
            <person name="Thoren M.H."/>
            <person name="Johannesson H."/>
        </authorList>
    </citation>
    <scope>NUCLEOTIDE SEQUENCE</scope>
    <source>
        <strain evidence="7">CBS 508.74</strain>
    </source>
</reference>
<feature type="transmembrane region" description="Helical" evidence="6">
    <location>
        <begin position="84"/>
        <end position="102"/>
    </location>
</feature>
<dbReference type="GO" id="GO:0046873">
    <property type="term" value="F:metal ion transmembrane transporter activity"/>
    <property type="evidence" value="ECO:0007669"/>
    <property type="project" value="InterPro"/>
</dbReference>
<dbReference type="Gene3D" id="1.20.58.340">
    <property type="entry name" value="Magnesium transport protein CorA, transmembrane region"/>
    <property type="match status" value="1"/>
</dbReference>
<dbReference type="GO" id="GO:0016020">
    <property type="term" value="C:membrane"/>
    <property type="evidence" value="ECO:0007669"/>
    <property type="project" value="UniProtKB-SubCell"/>
</dbReference>
<dbReference type="RefSeq" id="XP_064665699.1">
    <property type="nucleotide sequence ID" value="XM_064818218.1"/>
</dbReference>
<keyword evidence="2 6" id="KW-0812">Transmembrane</keyword>
<evidence type="ECO:0000256" key="2">
    <source>
        <dbReference type="ARBA" id="ARBA00022692"/>
    </source>
</evidence>
<protein>
    <submittedName>
        <fullName evidence="7">Uncharacterized protein</fullName>
    </submittedName>
</protein>
<dbReference type="Proteomes" id="UP001302812">
    <property type="component" value="Unassembled WGS sequence"/>
</dbReference>
<evidence type="ECO:0000256" key="6">
    <source>
        <dbReference type="SAM" id="Phobius"/>
    </source>
</evidence>
<evidence type="ECO:0000256" key="3">
    <source>
        <dbReference type="ARBA" id="ARBA00022989"/>
    </source>
</evidence>
<reference evidence="7" key="1">
    <citation type="journal article" date="2023" name="Mol. Phylogenet. Evol.">
        <title>Genome-scale phylogeny and comparative genomics of the fungal order Sordariales.</title>
        <authorList>
            <person name="Hensen N."/>
            <person name="Bonometti L."/>
            <person name="Westerberg I."/>
            <person name="Brannstrom I.O."/>
            <person name="Guillou S."/>
            <person name="Cros-Aarteil S."/>
            <person name="Calhoun S."/>
            <person name="Haridas S."/>
            <person name="Kuo A."/>
            <person name="Mondo S."/>
            <person name="Pangilinan J."/>
            <person name="Riley R."/>
            <person name="LaButti K."/>
            <person name="Andreopoulos B."/>
            <person name="Lipzen A."/>
            <person name="Chen C."/>
            <person name="Yan M."/>
            <person name="Daum C."/>
            <person name="Ng V."/>
            <person name="Clum A."/>
            <person name="Steindorff A."/>
            <person name="Ohm R.A."/>
            <person name="Martin F."/>
            <person name="Silar P."/>
            <person name="Natvig D.O."/>
            <person name="Lalanne C."/>
            <person name="Gautier V."/>
            <person name="Ament-Velasquez S.L."/>
            <person name="Kruys A."/>
            <person name="Hutchinson M.I."/>
            <person name="Powell A.J."/>
            <person name="Barry K."/>
            <person name="Miller A.N."/>
            <person name="Grigoriev I.V."/>
            <person name="Debuchy R."/>
            <person name="Gladieux P."/>
            <person name="Hiltunen Thoren M."/>
            <person name="Johannesson H."/>
        </authorList>
    </citation>
    <scope>NUCLEOTIDE SEQUENCE</scope>
    <source>
        <strain evidence="7">CBS 508.74</strain>
    </source>
</reference>
<accession>A0AAN6QDH6</accession>
<keyword evidence="8" id="KW-1185">Reference proteome</keyword>
<proteinExistence type="predicted"/>
<evidence type="ECO:0000313" key="7">
    <source>
        <dbReference type="EMBL" id="KAK4108129.1"/>
    </source>
</evidence>
<evidence type="ECO:0000256" key="1">
    <source>
        <dbReference type="ARBA" id="ARBA00004141"/>
    </source>
</evidence>
<feature type="transmembrane region" description="Helical" evidence="6">
    <location>
        <begin position="114"/>
        <end position="134"/>
    </location>
</feature>
<comment type="caution">
    <text evidence="7">The sequence shown here is derived from an EMBL/GenBank/DDBJ whole genome shotgun (WGS) entry which is preliminary data.</text>
</comment>
<keyword evidence="4 6" id="KW-0472">Membrane</keyword>
<organism evidence="7 8">
    <name type="scientific">Canariomyces notabilis</name>
    <dbReference type="NCBI Taxonomy" id="2074819"/>
    <lineage>
        <taxon>Eukaryota</taxon>
        <taxon>Fungi</taxon>
        <taxon>Dikarya</taxon>
        <taxon>Ascomycota</taxon>
        <taxon>Pezizomycotina</taxon>
        <taxon>Sordariomycetes</taxon>
        <taxon>Sordariomycetidae</taxon>
        <taxon>Sordariales</taxon>
        <taxon>Chaetomiaceae</taxon>
        <taxon>Canariomyces</taxon>
    </lineage>
</organism>
<dbReference type="GeneID" id="89942343"/>
<gene>
    <name evidence="7" type="ORF">N656DRAFT_802192</name>
</gene>
<evidence type="ECO:0000313" key="8">
    <source>
        <dbReference type="Proteomes" id="UP001302812"/>
    </source>
</evidence>
<evidence type="ECO:0000256" key="4">
    <source>
        <dbReference type="ARBA" id="ARBA00023136"/>
    </source>
</evidence>
<dbReference type="EMBL" id="MU853366">
    <property type="protein sequence ID" value="KAK4108129.1"/>
    <property type="molecule type" value="Genomic_DNA"/>
</dbReference>